<dbReference type="RefSeq" id="WP_311931955.1">
    <property type="nucleotide sequence ID" value="NZ_JARPWY010000025.1"/>
</dbReference>
<accession>A0ABD5F8P4</accession>
<sequence>MFKTNEEIIIIQAKAATPIPTGVVFWSHDKGTAKMLFQLQKDYVNQTLSEGTIVPICLDFVGGRHIYHAVIEDAINGIVSIVLEDNILGYVGRVTGSIYIELPDSRSLDTAGRFTFDIKRSPIDLNTPELEDYYWQGFNEIIDEYHQTINTIKSEAKALLDSITADVTTAQSKITQLEQSITTANTNLNARIDEINQKIDDNDVFTKAESSANVINIVTGKKEVELTFVLDLKDKIAGSDVENKHSYRYVSLTDGILPATPIVGTEVGNTGDWEDYGLLYDLDNKIFTTTTATAGKSAAHVARWNLLEEVKEFLGDKFFTAIGATDVASQVAFIRSKGTSLVGNTWGFGSSASGNKLSCGMYRQRDKDWPYNSPNTQNSVKKMSSNINPSSIPFYIADDGFVTEIAYAEPSDGVTQSATRVDYSNLEFKMKISMSEYFNSLIAANHGEKIATQEEAEAGTDNTKTMTPLRTAQQLEKKAVTIAGNQTIGGIKNFKDGLMINDVSLSTITRKVIYEADGVGGYFNAADKFTLGASGKIDKIVLLWSRVDDTAGTLLNYSWSQTVLSPDDLVVGNSYRIQMTTDNYKFVTFANESGNVTISGANENSVAPNRIYRIKRIIAYLKN</sequence>
<name>A0ABD5F8P4_ENTAV</name>
<dbReference type="Pfam" id="PF10651">
    <property type="entry name" value="BppU_N"/>
    <property type="match status" value="1"/>
</dbReference>
<dbReference type="InterPro" id="IPR018913">
    <property type="entry name" value="BppU_N"/>
</dbReference>
<evidence type="ECO:0000259" key="1">
    <source>
        <dbReference type="Pfam" id="PF10651"/>
    </source>
</evidence>
<evidence type="ECO:0000313" key="2">
    <source>
        <dbReference type="EMBL" id="MDT2514664.1"/>
    </source>
</evidence>
<dbReference type="Proteomes" id="UP001264335">
    <property type="component" value="Unassembled WGS sequence"/>
</dbReference>
<dbReference type="Gene3D" id="2.60.40.3350">
    <property type="match status" value="1"/>
</dbReference>
<reference evidence="2 3" key="1">
    <citation type="submission" date="2023-03" db="EMBL/GenBank/DDBJ databases">
        <authorList>
            <person name="Shen W."/>
            <person name="Cai J."/>
        </authorList>
    </citation>
    <scope>NUCLEOTIDE SEQUENCE [LARGE SCALE GENOMIC DNA]</scope>
    <source>
        <strain evidence="2 3">Y2</strain>
    </source>
</reference>
<proteinExistence type="predicted"/>
<organism evidence="2 3">
    <name type="scientific">Enterococcus avium</name>
    <name type="common">Streptococcus avium</name>
    <dbReference type="NCBI Taxonomy" id="33945"/>
    <lineage>
        <taxon>Bacteria</taxon>
        <taxon>Bacillati</taxon>
        <taxon>Bacillota</taxon>
        <taxon>Bacilli</taxon>
        <taxon>Lactobacillales</taxon>
        <taxon>Enterococcaceae</taxon>
        <taxon>Enterococcus</taxon>
    </lineage>
</organism>
<protein>
    <submittedName>
        <fullName evidence="2">BppU family phage baseplate upper protein</fullName>
    </submittedName>
</protein>
<gene>
    <name evidence="2" type="ORF">P7D79_10610</name>
</gene>
<comment type="caution">
    <text evidence="2">The sequence shown here is derived from an EMBL/GenBank/DDBJ whole genome shotgun (WGS) entry which is preliminary data.</text>
</comment>
<dbReference type="EMBL" id="JARPWY010000025">
    <property type="protein sequence ID" value="MDT2514664.1"/>
    <property type="molecule type" value="Genomic_DNA"/>
</dbReference>
<dbReference type="AlphaFoldDB" id="A0ABD5F8P4"/>
<evidence type="ECO:0000313" key="3">
    <source>
        <dbReference type="Proteomes" id="UP001264335"/>
    </source>
</evidence>
<feature type="domain" description="BppU N-terminal" evidence="1">
    <location>
        <begin position="23"/>
        <end position="146"/>
    </location>
</feature>